<dbReference type="InterPro" id="IPR000838">
    <property type="entry name" value="RNA_pol_sigma70_ECF_CS"/>
</dbReference>
<dbReference type="PANTHER" id="PTHR43133">
    <property type="entry name" value="RNA POLYMERASE ECF-TYPE SIGMA FACTO"/>
    <property type="match status" value="1"/>
</dbReference>
<dbReference type="InterPro" id="IPR013325">
    <property type="entry name" value="RNA_pol_sigma_r2"/>
</dbReference>
<reference evidence="7 8" key="1">
    <citation type="submission" date="2015-12" db="EMBL/GenBank/DDBJ databases">
        <title>Genome sequence of Aneurinibacillus soli.</title>
        <authorList>
            <person name="Lee J.S."/>
            <person name="Lee K.C."/>
            <person name="Kim K.K."/>
            <person name="Lee B.W."/>
        </authorList>
    </citation>
    <scope>NUCLEOTIDE SEQUENCE [LARGE SCALE GENOMIC DNA]</scope>
    <source>
        <strain evidence="7 8">CB4</strain>
    </source>
</reference>
<dbReference type="GO" id="GO:0006352">
    <property type="term" value="P:DNA-templated transcription initiation"/>
    <property type="evidence" value="ECO:0007669"/>
    <property type="project" value="InterPro"/>
</dbReference>
<keyword evidence="8" id="KW-1185">Reference proteome</keyword>
<dbReference type="Pfam" id="PF04542">
    <property type="entry name" value="Sigma70_r2"/>
    <property type="match status" value="1"/>
</dbReference>
<dbReference type="GO" id="GO:0003677">
    <property type="term" value="F:DNA binding"/>
    <property type="evidence" value="ECO:0007669"/>
    <property type="project" value="UniProtKB-KW"/>
</dbReference>
<evidence type="ECO:0000256" key="6">
    <source>
        <dbReference type="RuleBase" id="RU000716"/>
    </source>
</evidence>
<dbReference type="EMBL" id="AP017312">
    <property type="protein sequence ID" value="BAU26058.1"/>
    <property type="molecule type" value="Genomic_DNA"/>
</dbReference>
<evidence type="ECO:0000256" key="1">
    <source>
        <dbReference type="ARBA" id="ARBA00010641"/>
    </source>
</evidence>
<dbReference type="InterPro" id="IPR013324">
    <property type="entry name" value="RNA_pol_sigma_r3/r4-like"/>
</dbReference>
<dbReference type="Gene3D" id="1.10.10.10">
    <property type="entry name" value="Winged helix-like DNA-binding domain superfamily/Winged helix DNA-binding domain"/>
    <property type="match status" value="1"/>
</dbReference>
<dbReference type="NCBIfam" id="TIGR02948">
    <property type="entry name" value="SigW_bacill"/>
    <property type="match status" value="1"/>
</dbReference>
<evidence type="ECO:0000313" key="7">
    <source>
        <dbReference type="EMBL" id="BAU26058.1"/>
    </source>
</evidence>
<protein>
    <recommendedName>
        <fullName evidence="6">RNA polymerase sigma factor</fullName>
    </recommendedName>
</protein>
<dbReference type="InterPro" id="IPR013249">
    <property type="entry name" value="RNA_pol_sigma70_r4_t2"/>
</dbReference>
<dbReference type="PROSITE" id="PS01063">
    <property type="entry name" value="SIGMA70_ECF"/>
    <property type="match status" value="1"/>
</dbReference>
<dbReference type="InterPro" id="IPR039425">
    <property type="entry name" value="RNA_pol_sigma-70-like"/>
</dbReference>
<dbReference type="CDD" id="cd06171">
    <property type="entry name" value="Sigma70_r4"/>
    <property type="match status" value="1"/>
</dbReference>
<keyword evidence="2 6" id="KW-0805">Transcription regulation</keyword>
<dbReference type="PANTHER" id="PTHR43133:SF60">
    <property type="entry name" value="RNA POLYMERASE SIGMA FACTOR SIGV"/>
    <property type="match status" value="1"/>
</dbReference>
<organism evidence="7 8">
    <name type="scientific">Aneurinibacillus soli</name>
    <dbReference type="NCBI Taxonomy" id="1500254"/>
    <lineage>
        <taxon>Bacteria</taxon>
        <taxon>Bacillati</taxon>
        <taxon>Bacillota</taxon>
        <taxon>Bacilli</taxon>
        <taxon>Bacillales</taxon>
        <taxon>Paenibacillaceae</taxon>
        <taxon>Aneurinibacillus group</taxon>
        <taxon>Aneurinibacillus</taxon>
    </lineage>
</organism>
<dbReference type="InterPro" id="IPR014284">
    <property type="entry name" value="RNA_pol_sigma-70_dom"/>
</dbReference>
<dbReference type="NCBIfam" id="TIGR02937">
    <property type="entry name" value="sigma70-ECF"/>
    <property type="match status" value="1"/>
</dbReference>
<keyword evidence="3 6" id="KW-0731">Sigma factor</keyword>
<evidence type="ECO:0000256" key="5">
    <source>
        <dbReference type="ARBA" id="ARBA00023163"/>
    </source>
</evidence>
<accession>A0A0U5AQG2</accession>
<evidence type="ECO:0000256" key="3">
    <source>
        <dbReference type="ARBA" id="ARBA00023082"/>
    </source>
</evidence>
<gene>
    <name evidence="7" type="primary">sigW_1</name>
    <name evidence="7" type="ORF">CB4_00130</name>
</gene>
<dbReference type="NCBIfam" id="NF007223">
    <property type="entry name" value="PRK09641.1"/>
    <property type="match status" value="1"/>
</dbReference>
<dbReference type="Proteomes" id="UP000217696">
    <property type="component" value="Chromosome"/>
</dbReference>
<dbReference type="KEGG" id="asoc:CB4_00130"/>
<dbReference type="InterPro" id="IPR014294">
    <property type="entry name" value="RNA_pol_sigma-W_bacilli"/>
</dbReference>
<dbReference type="GO" id="GO:0016987">
    <property type="term" value="F:sigma factor activity"/>
    <property type="evidence" value="ECO:0007669"/>
    <property type="project" value="UniProtKB-KW"/>
</dbReference>
<proteinExistence type="inferred from homology"/>
<evidence type="ECO:0000313" key="8">
    <source>
        <dbReference type="Proteomes" id="UP000217696"/>
    </source>
</evidence>
<dbReference type="InterPro" id="IPR036388">
    <property type="entry name" value="WH-like_DNA-bd_sf"/>
</dbReference>
<name>A0A0U5AQG2_9BACL</name>
<evidence type="ECO:0000256" key="4">
    <source>
        <dbReference type="ARBA" id="ARBA00023125"/>
    </source>
</evidence>
<evidence type="ECO:0000256" key="2">
    <source>
        <dbReference type="ARBA" id="ARBA00023015"/>
    </source>
</evidence>
<keyword evidence="4 6" id="KW-0238">DNA-binding</keyword>
<dbReference type="Pfam" id="PF08281">
    <property type="entry name" value="Sigma70_r4_2"/>
    <property type="match status" value="1"/>
</dbReference>
<sequence length="190" mass="22158">MDQLDSTEQGMIKRAKQGDREAFAELVNLYKDRVYHVSYRMLGNRQEAEDVAQETFLRVYSNLESYDPQYKFSTWIYRIASNLSIDAIRKRKPNLSLDAEITGSEGMEWHERLADPGKSPEEEVLTDELQDEVQGAIMGLNPKYRAVMLLRYIEDLSLQEISNVVQLPISTIKTRIHRGREALRKKLRFM</sequence>
<dbReference type="Gene3D" id="1.10.1740.10">
    <property type="match status" value="1"/>
</dbReference>
<dbReference type="SUPFAM" id="SSF88659">
    <property type="entry name" value="Sigma3 and sigma4 domains of RNA polymerase sigma factors"/>
    <property type="match status" value="1"/>
</dbReference>
<keyword evidence="5 6" id="KW-0804">Transcription</keyword>
<dbReference type="GO" id="GO:0006950">
    <property type="term" value="P:response to stress"/>
    <property type="evidence" value="ECO:0007669"/>
    <property type="project" value="UniProtKB-ARBA"/>
</dbReference>
<dbReference type="AlphaFoldDB" id="A0A0U5AQG2"/>
<dbReference type="SUPFAM" id="SSF88946">
    <property type="entry name" value="Sigma2 domain of RNA polymerase sigma factors"/>
    <property type="match status" value="1"/>
</dbReference>
<dbReference type="InterPro" id="IPR007627">
    <property type="entry name" value="RNA_pol_sigma70_r2"/>
</dbReference>
<comment type="similarity">
    <text evidence="1 6">Belongs to the sigma-70 factor family. ECF subfamily.</text>
</comment>